<gene>
    <name evidence="2" type="ORF">Taro_002111</name>
</gene>
<evidence type="ECO:0000313" key="3">
    <source>
        <dbReference type="Proteomes" id="UP000652761"/>
    </source>
</evidence>
<protein>
    <submittedName>
        <fullName evidence="2">Uncharacterized protein</fullName>
    </submittedName>
</protein>
<feature type="compositionally biased region" description="Low complexity" evidence="1">
    <location>
        <begin position="1"/>
        <end position="13"/>
    </location>
</feature>
<reference evidence="2" key="1">
    <citation type="submission" date="2017-07" db="EMBL/GenBank/DDBJ databases">
        <title>Taro Niue Genome Assembly and Annotation.</title>
        <authorList>
            <person name="Atibalentja N."/>
            <person name="Keating K."/>
            <person name="Fields C.J."/>
        </authorList>
    </citation>
    <scope>NUCLEOTIDE SEQUENCE</scope>
    <source>
        <strain evidence="2">Niue_2</strain>
        <tissue evidence="2">Leaf</tissue>
    </source>
</reference>
<proteinExistence type="predicted"/>
<evidence type="ECO:0000313" key="2">
    <source>
        <dbReference type="EMBL" id="MQL69820.1"/>
    </source>
</evidence>
<name>A0A843TKR6_COLES</name>
<feature type="region of interest" description="Disordered" evidence="1">
    <location>
        <begin position="1"/>
        <end position="173"/>
    </location>
</feature>
<feature type="compositionally biased region" description="Polar residues" evidence="1">
    <location>
        <begin position="34"/>
        <end position="46"/>
    </location>
</feature>
<dbReference type="Proteomes" id="UP000652761">
    <property type="component" value="Unassembled WGS sequence"/>
</dbReference>
<accession>A0A843TKR6</accession>
<comment type="caution">
    <text evidence="2">The sequence shown here is derived from an EMBL/GenBank/DDBJ whole genome shotgun (WGS) entry which is preliminary data.</text>
</comment>
<evidence type="ECO:0000256" key="1">
    <source>
        <dbReference type="SAM" id="MobiDB-lite"/>
    </source>
</evidence>
<keyword evidence="3" id="KW-1185">Reference proteome</keyword>
<dbReference type="EMBL" id="NMUH01000048">
    <property type="protein sequence ID" value="MQL69820.1"/>
    <property type="molecule type" value="Genomic_DNA"/>
</dbReference>
<dbReference type="AlphaFoldDB" id="A0A843TKR6"/>
<sequence length="173" mass="18208">MAAGPPARGPACALVRRLWPPGHPRAGPAPMASGPSTRAGPSSQNPYKYKGRGMKKPRLPDARSSSAVSPGAPLLVSPALAKLGADSSGAEEKSPSFGGGEHGCPRKPRNDRNAPGSQKTAGVSQKAMKRQKYLGKSINDENTWSRSEKSRNDQEAWLMPFVRPDGAGPTPFL</sequence>
<organism evidence="2 3">
    <name type="scientific">Colocasia esculenta</name>
    <name type="common">Wild taro</name>
    <name type="synonym">Arum esculentum</name>
    <dbReference type="NCBI Taxonomy" id="4460"/>
    <lineage>
        <taxon>Eukaryota</taxon>
        <taxon>Viridiplantae</taxon>
        <taxon>Streptophyta</taxon>
        <taxon>Embryophyta</taxon>
        <taxon>Tracheophyta</taxon>
        <taxon>Spermatophyta</taxon>
        <taxon>Magnoliopsida</taxon>
        <taxon>Liliopsida</taxon>
        <taxon>Araceae</taxon>
        <taxon>Aroideae</taxon>
        <taxon>Colocasieae</taxon>
        <taxon>Colocasia</taxon>
    </lineage>
</organism>